<dbReference type="InterPro" id="IPR015500">
    <property type="entry name" value="Peptidase_S8_subtilisin-rel"/>
</dbReference>
<dbReference type="CDD" id="cd00306">
    <property type="entry name" value="Peptidases_S8_S53"/>
    <property type="match status" value="1"/>
</dbReference>
<feature type="chain" id="PRO_5040945971" description="Peptidase S8/S53 domain-containing protein" evidence="9">
    <location>
        <begin position="17"/>
        <end position="442"/>
    </location>
</feature>
<evidence type="ECO:0000256" key="2">
    <source>
        <dbReference type="ARBA" id="ARBA00022670"/>
    </source>
</evidence>
<evidence type="ECO:0000256" key="4">
    <source>
        <dbReference type="ARBA" id="ARBA00022801"/>
    </source>
</evidence>
<evidence type="ECO:0000256" key="1">
    <source>
        <dbReference type="ARBA" id="ARBA00011073"/>
    </source>
</evidence>
<feature type="active site" description="Charge relay system" evidence="7">
    <location>
        <position position="118"/>
    </location>
</feature>
<feature type="region of interest" description="Disordered" evidence="8">
    <location>
        <begin position="47"/>
        <end position="79"/>
    </location>
</feature>
<evidence type="ECO:0000256" key="6">
    <source>
        <dbReference type="ARBA" id="ARBA00023145"/>
    </source>
</evidence>
<dbReference type="AlphaFoldDB" id="A0A9W9LGU0"/>
<protein>
    <recommendedName>
        <fullName evidence="10">Peptidase S8/S53 domain-containing protein</fullName>
    </recommendedName>
</protein>
<feature type="signal peptide" evidence="9">
    <location>
        <begin position="1"/>
        <end position="16"/>
    </location>
</feature>
<keyword evidence="2 7" id="KW-0645">Protease</keyword>
<organism evidence="11 12">
    <name type="scientific">Penicillium capsulatum</name>
    <dbReference type="NCBI Taxonomy" id="69766"/>
    <lineage>
        <taxon>Eukaryota</taxon>
        <taxon>Fungi</taxon>
        <taxon>Dikarya</taxon>
        <taxon>Ascomycota</taxon>
        <taxon>Pezizomycotina</taxon>
        <taxon>Eurotiomycetes</taxon>
        <taxon>Eurotiomycetidae</taxon>
        <taxon>Eurotiales</taxon>
        <taxon>Aspergillaceae</taxon>
        <taxon>Penicillium</taxon>
    </lineage>
</organism>
<evidence type="ECO:0000313" key="12">
    <source>
        <dbReference type="Proteomes" id="UP001146351"/>
    </source>
</evidence>
<dbReference type="InterPro" id="IPR000209">
    <property type="entry name" value="Peptidase_S8/S53_dom"/>
</dbReference>
<evidence type="ECO:0000256" key="9">
    <source>
        <dbReference type="SAM" id="SignalP"/>
    </source>
</evidence>
<dbReference type="PANTHER" id="PTHR43806:SF11">
    <property type="entry name" value="CEREVISIN-RELATED"/>
    <property type="match status" value="1"/>
</dbReference>
<dbReference type="InterPro" id="IPR036852">
    <property type="entry name" value="Peptidase_S8/S53_dom_sf"/>
</dbReference>
<evidence type="ECO:0000256" key="7">
    <source>
        <dbReference type="PROSITE-ProRule" id="PRU01240"/>
    </source>
</evidence>
<accession>A0A9W9LGU0</accession>
<reference evidence="11" key="1">
    <citation type="submission" date="2022-11" db="EMBL/GenBank/DDBJ databases">
        <authorList>
            <person name="Petersen C."/>
        </authorList>
    </citation>
    <scope>NUCLEOTIDE SEQUENCE</scope>
    <source>
        <strain evidence="11">IBT 21917</strain>
    </source>
</reference>
<evidence type="ECO:0000256" key="5">
    <source>
        <dbReference type="ARBA" id="ARBA00022825"/>
    </source>
</evidence>
<proteinExistence type="inferred from homology"/>
<keyword evidence="5 7" id="KW-0720">Serine protease</keyword>
<keyword evidence="4 7" id="KW-0378">Hydrolase</keyword>
<comment type="similarity">
    <text evidence="1 7">Belongs to the peptidase S8 family.</text>
</comment>
<evidence type="ECO:0000313" key="11">
    <source>
        <dbReference type="EMBL" id="KAJ5156596.1"/>
    </source>
</evidence>
<dbReference type="Pfam" id="PF00082">
    <property type="entry name" value="Peptidase_S8"/>
    <property type="match status" value="1"/>
</dbReference>
<dbReference type="GO" id="GO:0006508">
    <property type="term" value="P:proteolysis"/>
    <property type="evidence" value="ECO:0007669"/>
    <property type="project" value="UniProtKB-KW"/>
</dbReference>
<sequence length="442" mass="49127">MNLLAFWILGLRLVLANAPEKSFLNSHSSEIQNAEFLNLGVTPEPIGTEATLDDSDLPIQKRSLQHRSKTRPTPDQSIGYPPAQWRFITYKGRGSPPYGPREWRTDSRGKGVNLFIIDSGFNVHLDELDPVKVHYPPNALFPRTDGKGTIMEATIMDREGHGTKMASGAAGKKLGISPEANLYLVKYKAEYQDLQGNIWGKTNSHAFENVFDWIIQEMDELSKKGLYKNVVSFSLGFDRVDSTKHILDRLFQSFIDRLDGYESLLICGAGNDGWNDKWLADAYPKALAKPDNNVVIVGGVNMDGTLWQPTTPAKYSGLDVDIWAPVTGVDIMFSDGHIQMNADSGGTSIGTSFVAGTAAWFLSLDECELLELGIDPNDLYDSHGRPKVMKFKKFLIEKSSYQRSARVVGPGDPHPQYPLPAKLNAIYTLWQGPPPGKEEYFL</sequence>
<keyword evidence="6" id="KW-0865">Zymogen</keyword>
<evidence type="ECO:0000256" key="8">
    <source>
        <dbReference type="SAM" id="MobiDB-lite"/>
    </source>
</evidence>
<dbReference type="EMBL" id="JAPQKO010000006">
    <property type="protein sequence ID" value="KAJ5156596.1"/>
    <property type="molecule type" value="Genomic_DNA"/>
</dbReference>
<evidence type="ECO:0000256" key="3">
    <source>
        <dbReference type="ARBA" id="ARBA00022729"/>
    </source>
</evidence>
<dbReference type="InterPro" id="IPR050131">
    <property type="entry name" value="Peptidase_S8_subtilisin-like"/>
</dbReference>
<reference evidence="11" key="2">
    <citation type="journal article" date="2023" name="IMA Fungus">
        <title>Comparative genomic study of the Penicillium genus elucidates a diverse pangenome and 15 lateral gene transfer events.</title>
        <authorList>
            <person name="Petersen C."/>
            <person name="Sorensen T."/>
            <person name="Nielsen M.R."/>
            <person name="Sondergaard T.E."/>
            <person name="Sorensen J.L."/>
            <person name="Fitzpatrick D.A."/>
            <person name="Frisvad J.C."/>
            <person name="Nielsen K.L."/>
        </authorList>
    </citation>
    <scope>NUCLEOTIDE SEQUENCE</scope>
    <source>
        <strain evidence="11">IBT 21917</strain>
    </source>
</reference>
<keyword evidence="3 9" id="KW-0732">Signal</keyword>
<dbReference type="OrthoDB" id="1896086at2759"/>
<name>A0A9W9LGU0_9EURO</name>
<dbReference type="PRINTS" id="PR00723">
    <property type="entry name" value="SUBTILISIN"/>
</dbReference>
<dbReference type="Gene3D" id="3.40.50.200">
    <property type="entry name" value="Peptidase S8/S53 domain"/>
    <property type="match status" value="1"/>
</dbReference>
<comment type="caution">
    <text evidence="11">The sequence shown here is derived from an EMBL/GenBank/DDBJ whole genome shotgun (WGS) entry which is preliminary data.</text>
</comment>
<dbReference type="PROSITE" id="PS51892">
    <property type="entry name" value="SUBTILASE"/>
    <property type="match status" value="1"/>
</dbReference>
<keyword evidence="12" id="KW-1185">Reference proteome</keyword>
<feature type="active site" description="Charge relay system" evidence="7">
    <location>
        <position position="348"/>
    </location>
</feature>
<dbReference type="PANTHER" id="PTHR43806">
    <property type="entry name" value="PEPTIDASE S8"/>
    <property type="match status" value="1"/>
</dbReference>
<feature type="active site" description="Charge relay system" evidence="7">
    <location>
        <position position="161"/>
    </location>
</feature>
<dbReference type="GO" id="GO:0004252">
    <property type="term" value="F:serine-type endopeptidase activity"/>
    <property type="evidence" value="ECO:0007669"/>
    <property type="project" value="UniProtKB-UniRule"/>
</dbReference>
<evidence type="ECO:0000259" key="10">
    <source>
        <dbReference type="Pfam" id="PF00082"/>
    </source>
</evidence>
<dbReference type="Proteomes" id="UP001146351">
    <property type="component" value="Unassembled WGS sequence"/>
</dbReference>
<feature type="domain" description="Peptidase S8/S53" evidence="10">
    <location>
        <begin position="109"/>
        <end position="363"/>
    </location>
</feature>
<dbReference type="SUPFAM" id="SSF52743">
    <property type="entry name" value="Subtilisin-like"/>
    <property type="match status" value="1"/>
</dbReference>
<gene>
    <name evidence="11" type="ORF">N7492_009399</name>
</gene>